<gene>
    <name evidence="1" type="ORF">JCM19301_209</name>
    <name evidence="2" type="ORF">JCM19302_2824</name>
    <name evidence="3" type="ORF">JCM19538_1797</name>
</gene>
<reference evidence="5" key="1">
    <citation type="journal article" date="2014" name="Genome Announc.">
        <title>Draft Genome Sequence of Marine Flavobacterium Jejuia pallidilutea Strain 11shimoA1 and Pigmentation Mutants.</title>
        <authorList>
            <person name="Takatani N."/>
            <person name="Nakanishi M."/>
            <person name="Meirelles P."/>
            <person name="Mino S."/>
            <person name="Suda W."/>
            <person name="Oshima K."/>
            <person name="Hattori M."/>
            <person name="Ohkuma M."/>
            <person name="Hosokawa M."/>
            <person name="Miyashita K."/>
            <person name="Thompson F.L."/>
            <person name="Niwa A."/>
            <person name="Sawabe T."/>
            <person name="Sawabe T."/>
        </authorList>
    </citation>
    <scope>NUCLEOTIDE SEQUENCE [LARGE SCALE GENOMIC DNA]</scope>
    <source>
        <strain evidence="5">JCM 19538</strain>
    </source>
</reference>
<evidence type="ECO:0000313" key="1">
    <source>
        <dbReference type="EMBL" id="GAL68269.1"/>
    </source>
</evidence>
<dbReference type="EMBL" id="BBNS01000004">
    <property type="protein sequence ID" value="GAL70249.1"/>
    <property type="molecule type" value="Genomic_DNA"/>
</dbReference>
<dbReference type="Proteomes" id="UP000029641">
    <property type="component" value="Unassembled WGS sequence"/>
</dbReference>
<sequence>MFASDFPSENPRAHKRNYYYTRTISSQFGPLNFFGLPGLILELNYSSTTYTAIKISLSDKQLKIKEPSKGKKITAEEFEDLIIKTMKEMNIGFD</sequence>
<accession>A0A090W458</accession>
<organism evidence="2 4">
    <name type="scientific">Jejuia pallidilutea</name>
    <dbReference type="NCBI Taxonomy" id="504487"/>
    <lineage>
        <taxon>Bacteria</taxon>
        <taxon>Pseudomonadati</taxon>
        <taxon>Bacteroidota</taxon>
        <taxon>Flavobacteriia</taxon>
        <taxon>Flavobacteriales</taxon>
        <taxon>Flavobacteriaceae</taxon>
        <taxon>Jejuia</taxon>
    </lineage>
</organism>
<evidence type="ECO:0000313" key="5">
    <source>
        <dbReference type="Proteomes" id="UP000030184"/>
    </source>
</evidence>
<protein>
    <recommendedName>
        <fullName evidence="6">GLPGLI family protein</fullName>
    </recommendedName>
</protein>
<dbReference type="NCBIfam" id="TIGR01200">
    <property type="entry name" value="GLPGLI"/>
    <property type="match status" value="1"/>
</dbReference>
<dbReference type="EMBL" id="BBNY01000005">
    <property type="protein sequence ID" value="GAL88808.1"/>
    <property type="molecule type" value="Genomic_DNA"/>
</dbReference>
<name>A0A090W458_9FLAO</name>
<dbReference type="STRING" id="504487.JCM19538_1797"/>
<evidence type="ECO:0000313" key="3">
    <source>
        <dbReference type="EMBL" id="GAL88808.1"/>
    </source>
</evidence>
<dbReference type="Proteomes" id="UP000029646">
    <property type="component" value="Unassembled WGS sequence"/>
</dbReference>
<evidence type="ECO:0008006" key="6">
    <source>
        <dbReference type="Google" id="ProtNLM"/>
    </source>
</evidence>
<proteinExistence type="predicted"/>
<comment type="caution">
    <text evidence="2">The sequence shown here is derived from an EMBL/GenBank/DDBJ whole genome shotgun (WGS) entry which is preliminary data.</text>
</comment>
<evidence type="ECO:0000313" key="2">
    <source>
        <dbReference type="EMBL" id="GAL70249.1"/>
    </source>
</evidence>
<dbReference type="OrthoDB" id="713598at2"/>
<dbReference type="AlphaFoldDB" id="A0A090W458"/>
<dbReference type="Proteomes" id="UP000030184">
    <property type="component" value="Unassembled WGS sequence"/>
</dbReference>
<keyword evidence="5" id="KW-1185">Reference proteome</keyword>
<dbReference type="RefSeq" id="WP_042245339.1">
    <property type="nucleotide sequence ID" value="NZ_BBNR01000018.1"/>
</dbReference>
<evidence type="ECO:0000313" key="4">
    <source>
        <dbReference type="Proteomes" id="UP000029646"/>
    </source>
</evidence>
<dbReference type="InterPro" id="IPR005901">
    <property type="entry name" value="GLPGLI"/>
</dbReference>
<dbReference type="EMBL" id="BBNR01000018">
    <property type="protein sequence ID" value="GAL68269.1"/>
    <property type="molecule type" value="Genomic_DNA"/>
</dbReference>